<evidence type="ECO:0008006" key="8">
    <source>
        <dbReference type="Google" id="ProtNLM"/>
    </source>
</evidence>
<keyword evidence="2" id="KW-0032">Aminotransferase</keyword>
<evidence type="ECO:0000313" key="7">
    <source>
        <dbReference type="Proteomes" id="UP000033874"/>
    </source>
</evidence>
<dbReference type="EMBL" id="LBIC01000009">
    <property type="protein sequence ID" value="KKW90671.1"/>
    <property type="molecule type" value="Genomic_DNA"/>
</dbReference>
<dbReference type="RefSeq" id="WP_046765171.1">
    <property type="nucleotide sequence ID" value="NZ_LBIC01000009.1"/>
</dbReference>
<dbReference type="FunFam" id="3.40.640.10:FF:000004">
    <property type="entry name" value="Acetylornithine aminotransferase"/>
    <property type="match status" value="1"/>
</dbReference>
<dbReference type="PROSITE" id="PS00600">
    <property type="entry name" value="AA_TRANSFER_CLASS_3"/>
    <property type="match status" value="1"/>
</dbReference>
<dbReference type="GO" id="GO:0030170">
    <property type="term" value="F:pyridoxal phosphate binding"/>
    <property type="evidence" value="ECO:0007669"/>
    <property type="project" value="InterPro"/>
</dbReference>
<dbReference type="SUPFAM" id="SSF53383">
    <property type="entry name" value="PLP-dependent transferases"/>
    <property type="match status" value="1"/>
</dbReference>
<keyword evidence="7" id="KW-1185">Reference proteome</keyword>
<evidence type="ECO:0000256" key="3">
    <source>
        <dbReference type="ARBA" id="ARBA00022679"/>
    </source>
</evidence>
<accession>A0A0M3AP14</accession>
<protein>
    <recommendedName>
        <fullName evidence="8">Aminotransferase</fullName>
    </recommendedName>
</protein>
<proteinExistence type="inferred from homology"/>
<evidence type="ECO:0000256" key="4">
    <source>
        <dbReference type="ARBA" id="ARBA00022898"/>
    </source>
</evidence>
<name>A0A0M3AP14_9SPHN</name>
<dbReference type="PATRIC" id="fig|56193.3.peg.4022"/>
<dbReference type="GO" id="GO:0042802">
    <property type="term" value="F:identical protein binding"/>
    <property type="evidence" value="ECO:0007669"/>
    <property type="project" value="TreeGrafter"/>
</dbReference>
<dbReference type="CDD" id="cd00610">
    <property type="entry name" value="OAT_like"/>
    <property type="match status" value="1"/>
</dbReference>
<dbReference type="STRING" id="56193.YP76_19100"/>
<evidence type="ECO:0000256" key="1">
    <source>
        <dbReference type="ARBA" id="ARBA00001933"/>
    </source>
</evidence>
<dbReference type="InterPro" id="IPR050103">
    <property type="entry name" value="Class-III_PLP-dep_AT"/>
</dbReference>
<keyword evidence="4 5" id="KW-0663">Pyridoxal phosphate</keyword>
<keyword evidence="3" id="KW-0808">Transferase</keyword>
<comment type="similarity">
    <text evidence="5">Belongs to the class-III pyridoxal-phosphate-dependent aminotransferase family.</text>
</comment>
<dbReference type="InterPro" id="IPR049704">
    <property type="entry name" value="Aminotrans_3_PPA_site"/>
</dbReference>
<sequence length="498" mass="54633">MATQIREELPSPSFMVKPQLLSLDEALALDMGRANRLYADHVNRHMLQIFGILGLDRMDVQAAEGTTLHLTDGRRVLDFSTGMGVVGLGHNHPRIIAAERTCHERRVIDCAKLSPSKLQAALAHNLAQILPDPLDTSFFTTSGAEANEAAMKLAERIQTPKGKHKFLCMRGAFHGKTHGALALTTATDVQQGFLLGVPREHVVYVPYGDIDAMRAAVAAEAMGNGGNSIIAAIIEPIRGTACEVPPPGYLAAFAQLCRENDILSIFDEVKVGTGRTGRFCAFMHENVVPDMVTLAKTLGGGKCAMGAMVTSRALFERAYGNRNDCNLHSSTFSGLGESCAVAIETLNTLYDDGLIDNAAEMGRYLEGRLEALKARYPRTLIDVRGRGLFRAIRLNFREDLVAKLIDVSNNPIFLTYQTVLIGAVARQLYDRHNVIVHFQPGARDILHFMPPFIVTRAEIDQLVDGLDEIFDRGIADSALRFVIENARRVLSRPFAKDR</sequence>
<dbReference type="InterPro" id="IPR005814">
    <property type="entry name" value="Aminotrans_3"/>
</dbReference>
<dbReference type="InterPro" id="IPR015422">
    <property type="entry name" value="PyrdxlP-dep_Trfase_small"/>
</dbReference>
<reference evidence="6 7" key="1">
    <citation type="submission" date="2015-04" db="EMBL/GenBank/DDBJ databases">
        <title>Genome sequence of aromatic hydrocarbons-degrading Sphingobium chungbukense DJ77.</title>
        <authorList>
            <person name="Kim Y.-C."/>
            <person name="Chae J.-C."/>
        </authorList>
    </citation>
    <scope>NUCLEOTIDE SEQUENCE [LARGE SCALE GENOMIC DNA]</scope>
    <source>
        <strain evidence="6 7">DJ77</strain>
    </source>
</reference>
<evidence type="ECO:0000256" key="5">
    <source>
        <dbReference type="RuleBase" id="RU003560"/>
    </source>
</evidence>
<dbReference type="PANTHER" id="PTHR11986">
    <property type="entry name" value="AMINOTRANSFERASE CLASS III"/>
    <property type="match status" value="1"/>
</dbReference>
<dbReference type="Gene3D" id="3.40.640.10">
    <property type="entry name" value="Type I PLP-dependent aspartate aminotransferase-like (Major domain)"/>
    <property type="match status" value="1"/>
</dbReference>
<comment type="cofactor">
    <cofactor evidence="1">
        <name>pyridoxal 5'-phosphate</name>
        <dbReference type="ChEBI" id="CHEBI:597326"/>
    </cofactor>
</comment>
<dbReference type="Proteomes" id="UP000033874">
    <property type="component" value="Unassembled WGS sequence"/>
</dbReference>
<dbReference type="InterPro" id="IPR015424">
    <property type="entry name" value="PyrdxlP-dep_Trfase"/>
</dbReference>
<evidence type="ECO:0000313" key="6">
    <source>
        <dbReference type="EMBL" id="KKW90671.1"/>
    </source>
</evidence>
<dbReference type="PANTHER" id="PTHR11986:SF79">
    <property type="entry name" value="ACETYLORNITHINE AMINOTRANSFERASE, MITOCHONDRIAL"/>
    <property type="match status" value="1"/>
</dbReference>
<dbReference type="InterPro" id="IPR015421">
    <property type="entry name" value="PyrdxlP-dep_Trfase_major"/>
</dbReference>
<dbReference type="AlphaFoldDB" id="A0A0M3AP14"/>
<gene>
    <name evidence="6" type="ORF">YP76_19100</name>
</gene>
<dbReference type="GO" id="GO:0008483">
    <property type="term" value="F:transaminase activity"/>
    <property type="evidence" value="ECO:0007669"/>
    <property type="project" value="UniProtKB-KW"/>
</dbReference>
<dbReference type="Gene3D" id="3.90.1150.10">
    <property type="entry name" value="Aspartate Aminotransferase, domain 1"/>
    <property type="match status" value="1"/>
</dbReference>
<comment type="caution">
    <text evidence="6">The sequence shown here is derived from an EMBL/GenBank/DDBJ whole genome shotgun (WGS) entry which is preliminary data.</text>
</comment>
<dbReference type="Pfam" id="PF00202">
    <property type="entry name" value="Aminotran_3"/>
    <property type="match status" value="1"/>
</dbReference>
<evidence type="ECO:0000256" key="2">
    <source>
        <dbReference type="ARBA" id="ARBA00022576"/>
    </source>
</evidence>
<organism evidence="6 7">
    <name type="scientific">Sphingobium chungbukense</name>
    <dbReference type="NCBI Taxonomy" id="56193"/>
    <lineage>
        <taxon>Bacteria</taxon>
        <taxon>Pseudomonadati</taxon>
        <taxon>Pseudomonadota</taxon>
        <taxon>Alphaproteobacteria</taxon>
        <taxon>Sphingomonadales</taxon>
        <taxon>Sphingomonadaceae</taxon>
        <taxon>Sphingobium</taxon>
    </lineage>
</organism>